<dbReference type="GO" id="GO:0008757">
    <property type="term" value="F:S-adenosylmethionine-dependent methyltransferase activity"/>
    <property type="evidence" value="ECO:0007669"/>
    <property type="project" value="InterPro"/>
</dbReference>
<evidence type="ECO:0000313" key="2">
    <source>
        <dbReference type="EMBL" id="OGL44656.1"/>
    </source>
</evidence>
<gene>
    <name evidence="2" type="ORF">A2161_06425</name>
</gene>
<comment type="caution">
    <text evidence="2">The sequence shown here is derived from an EMBL/GenBank/DDBJ whole genome shotgun (WGS) entry which is preliminary data.</text>
</comment>
<protein>
    <recommendedName>
        <fullName evidence="1">Methyltransferase type 11 domain-containing protein</fullName>
    </recommendedName>
</protein>
<proteinExistence type="predicted"/>
<dbReference type="CDD" id="cd02440">
    <property type="entry name" value="AdoMet_MTases"/>
    <property type="match status" value="1"/>
</dbReference>
<dbReference type="Proteomes" id="UP000179266">
    <property type="component" value="Unassembled WGS sequence"/>
</dbReference>
<evidence type="ECO:0000313" key="3">
    <source>
        <dbReference type="Proteomes" id="UP000179266"/>
    </source>
</evidence>
<evidence type="ECO:0000259" key="1">
    <source>
        <dbReference type="Pfam" id="PF08241"/>
    </source>
</evidence>
<accession>A0A1F7RSX1</accession>
<dbReference type="SUPFAM" id="SSF53335">
    <property type="entry name" value="S-adenosyl-L-methionine-dependent methyltransferases"/>
    <property type="match status" value="1"/>
</dbReference>
<sequence length="257" mass="29924">MKNDTYQYGFSASHPDVTYNVKMREQKAKKIIAVLDDHYSGNLESLTLLDIGCSTGIITNVLSKRFHKVTGIDIDEPAVKDAKKNYQSPNLGFSIQDSMKLGFPGESFHVIVCAHIYEHVPDPYQLLSEIYRVLKHGGICYFAAGNRINLIEPHYKLPLLSVIPKSIAHQYLHFFRKGDLYYENHLTLWGLRRLVSRFEIIDYTLKIVENPEKYFATEMIQQNSYKQNIGLWILKHFYWASTTYLWLLRKKVNEDNL</sequence>
<dbReference type="AlphaFoldDB" id="A0A1F7RSX1"/>
<dbReference type="Pfam" id="PF08241">
    <property type="entry name" value="Methyltransf_11"/>
    <property type="match status" value="1"/>
</dbReference>
<dbReference type="InterPro" id="IPR029063">
    <property type="entry name" value="SAM-dependent_MTases_sf"/>
</dbReference>
<feature type="domain" description="Methyltransferase type 11" evidence="1">
    <location>
        <begin position="49"/>
        <end position="142"/>
    </location>
</feature>
<dbReference type="Gene3D" id="3.40.50.150">
    <property type="entry name" value="Vaccinia Virus protein VP39"/>
    <property type="match status" value="1"/>
</dbReference>
<dbReference type="PANTHER" id="PTHR43861">
    <property type="entry name" value="TRANS-ACONITATE 2-METHYLTRANSFERASE-RELATED"/>
    <property type="match status" value="1"/>
</dbReference>
<name>A0A1F7RSX1_9BACT</name>
<dbReference type="InterPro" id="IPR013216">
    <property type="entry name" value="Methyltransf_11"/>
</dbReference>
<organism evidence="2 3">
    <name type="scientific">Candidatus Schekmanbacteria bacterium RBG_13_48_7</name>
    <dbReference type="NCBI Taxonomy" id="1817878"/>
    <lineage>
        <taxon>Bacteria</taxon>
        <taxon>Candidatus Schekmaniibacteriota</taxon>
    </lineage>
</organism>
<reference evidence="2 3" key="1">
    <citation type="journal article" date="2016" name="Nat. Commun.">
        <title>Thousands of microbial genomes shed light on interconnected biogeochemical processes in an aquifer system.</title>
        <authorList>
            <person name="Anantharaman K."/>
            <person name="Brown C.T."/>
            <person name="Hug L.A."/>
            <person name="Sharon I."/>
            <person name="Castelle C.J."/>
            <person name="Probst A.J."/>
            <person name="Thomas B.C."/>
            <person name="Singh A."/>
            <person name="Wilkins M.J."/>
            <person name="Karaoz U."/>
            <person name="Brodie E.L."/>
            <person name="Williams K.H."/>
            <person name="Hubbard S.S."/>
            <person name="Banfield J.F."/>
        </authorList>
    </citation>
    <scope>NUCLEOTIDE SEQUENCE [LARGE SCALE GENOMIC DNA]</scope>
</reference>
<dbReference type="EMBL" id="MGDD01000213">
    <property type="protein sequence ID" value="OGL44656.1"/>
    <property type="molecule type" value="Genomic_DNA"/>
</dbReference>